<dbReference type="PANTHER" id="PTHR23405">
    <property type="entry name" value="MAINTENANCE OF KILLER 16 MAK16 PROTEIN-RELATED"/>
    <property type="match status" value="1"/>
</dbReference>
<comment type="subcellular location">
    <subcellularLocation>
        <location evidence="1">Nucleus</location>
    </subcellularLocation>
</comment>
<evidence type="ECO:0000313" key="6">
    <source>
        <dbReference type="EMBL" id="KAG5421609.1"/>
    </source>
</evidence>
<dbReference type="SMART" id="SM00033">
    <property type="entry name" value="CH"/>
    <property type="match status" value="1"/>
</dbReference>
<dbReference type="OrthoDB" id="21595at2759"/>
<dbReference type="AlphaFoldDB" id="A0A8H8DD79"/>
<dbReference type="GO" id="GO:0030687">
    <property type="term" value="C:preribosome, large subunit precursor"/>
    <property type="evidence" value="ECO:0007669"/>
    <property type="project" value="TreeGrafter"/>
</dbReference>
<evidence type="ECO:0000256" key="3">
    <source>
        <dbReference type="ARBA" id="ARBA00023242"/>
    </source>
</evidence>
<evidence type="ECO:0000313" key="7">
    <source>
        <dbReference type="Proteomes" id="UP000669133"/>
    </source>
</evidence>
<feature type="compositionally biased region" description="Acidic residues" evidence="4">
    <location>
        <begin position="364"/>
        <end position="411"/>
    </location>
</feature>
<evidence type="ECO:0000256" key="4">
    <source>
        <dbReference type="SAM" id="MobiDB-lite"/>
    </source>
</evidence>
<gene>
    <name evidence="6" type="ORF">I9W82_000701</name>
</gene>
<dbReference type="PROSITE" id="PS50021">
    <property type="entry name" value="CH"/>
    <property type="match status" value="1"/>
</dbReference>
<feature type="region of interest" description="Disordered" evidence="4">
    <location>
        <begin position="364"/>
        <end position="477"/>
    </location>
</feature>
<evidence type="ECO:0000259" key="5">
    <source>
        <dbReference type="PROSITE" id="PS50021"/>
    </source>
</evidence>
<dbReference type="InterPro" id="IPR029004">
    <property type="entry name" value="Ribosomal_eL28/Mak16"/>
</dbReference>
<dbReference type="InterPro" id="IPR001715">
    <property type="entry name" value="CH_dom"/>
</dbReference>
<protein>
    <submittedName>
        <fullName evidence="6">Mak16</fullName>
    </submittedName>
</protein>
<sequence length="477" mass="55868">MSTTLDEELSNSRLARYNDIQPDVMKYLYNVISPHYPNLFAKYSTKTHSFDTLNIIDLLHDGEVLCRLGQLVKLPSDIKNPTTKFKSSQMAFMQMENISWFLQLCEMLKLPHDEIFQTTDLYEGKDPYQVCITLMSFSRIVNTLDPEVFGEVIGPKKHIIINLFISFNMSDEVIWQVINHQFCAFKLKTEKQDFCRNEYNVSGLCTRQSCPLANARYATVKNVGGKLYLYMKTAERAHMPNRWWERIKLSKNYNKALAQIDHHLQYWQKFLQHKCKQRLTRLTQVAITERRLALNEEERHLVGVKPKVKRREENRERKALAAAKIEKAIEKELLERLKSGAYGDKPLNVDENIWKKVLGKVDEVEQEEEFDDDEEEEVELESEEEEEDEDDMGEVEYVEDSGDDDLVDMEDLEKWLDDSSDNESESEDESDDEGDDDVTTEGSSKKRKADDTNQKRKRKPRVEIEYEEETPIQTNIV</sequence>
<dbReference type="Pfam" id="PF00307">
    <property type="entry name" value="CH"/>
    <property type="match status" value="1"/>
</dbReference>
<feature type="domain" description="Calponin-homology (CH)" evidence="5">
    <location>
        <begin position="22"/>
        <end position="141"/>
    </location>
</feature>
<evidence type="ECO:0000256" key="1">
    <source>
        <dbReference type="ARBA" id="ARBA00004123"/>
    </source>
</evidence>
<comment type="similarity">
    <text evidence="2">Belongs to the MAK16 family.</text>
</comment>
<dbReference type="GO" id="GO:0007010">
    <property type="term" value="P:cytoskeleton organization"/>
    <property type="evidence" value="ECO:0007669"/>
    <property type="project" value="UniProtKB-ARBA"/>
</dbReference>
<accession>A0A8H8DD79</accession>
<organism evidence="6 7">
    <name type="scientific">Candida metapsilosis</name>
    <dbReference type="NCBI Taxonomy" id="273372"/>
    <lineage>
        <taxon>Eukaryota</taxon>
        <taxon>Fungi</taxon>
        <taxon>Dikarya</taxon>
        <taxon>Ascomycota</taxon>
        <taxon>Saccharomycotina</taxon>
        <taxon>Pichiomycetes</taxon>
        <taxon>Debaryomycetaceae</taxon>
        <taxon>Candida/Lodderomyces clade</taxon>
        <taxon>Candida</taxon>
    </lineage>
</organism>
<evidence type="ECO:0000256" key="2">
    <source>
        <dbReference type="ARBA" id="ARBA00005514"/>
    </source>
</evidence>
<dbReference type="Gene3D" id="3.30.390.110">
    <property type="match status" value="1"/>
</dbReference>
<dbReference type="GeneID" id="93649330"/>
<dbReference type="InterPro" id="IPR036872">
    <property type="entry name" value="CH_dom_sf"/>
</dbReference>
<keyword evidence="3" id="KW-0539">Nucleus</keyword>
<feature type="compositionally biased region" description="Acidic residues" evidence="4">
    <location>
        <begin position="418"/>
        <end position="439"/>
    </location>
</feature>
<dbReference type="Gene3D" id="1.10.418.10">
    <property type="entry name" value="Calponin-like domain"/>
    <property type="match status" value="1"/>
</dbReference>
<dbReference type="SUPFAM" id="SSF47576">
    <property type="entry name" value="Calponin-homology domain, CH-domain"/>
    <property type="match status" value="1"/>
</dbReference>
<dbReference type="EMBL" id="JAEOAQ010000001">
    <property type="protein sequence ID" value="KAG5421609.1"/>
    <property type="molecule type" value="Genomic_DNA"/>
</dbReference>
<reference evidence="6 7" key="1">
    <citation type="submission" date="2020-12" db="EMBL/GenBank/DDBJ databases">
        <title>Effect of drift, selection, and recombination on the evolution of hybrid genomes in Candida yeast pathogens.</title>
        <authorList>
            <person name="Mixao V."/>
            <person name="Ksiezopolska E."/>
            <person name="Saus E."/>
            <person name="Boekhout T."/>
            <person name="Gacser A."/>
            <person name="Gabaldon T."/>
        </authorList>
    </citation>
    <scope>NUCLEOTIDE SEQUENCE [LARGE SCALE GENOMIC DNA]</scope>
    <source>
        <strain evidence="6 7">BP57</strain>
    </source>
</reference>
<dbReference type="Proteomes" id="UP000669133">
    <property type="component" value="Unassembled WGS sequence"/>
</dbReference>
<dbReference type="FunFam" id="3.30.390.110:FF:000001">
    <property type="entry name" value="Protein MAK16 homolog"/>
    <property type="match status" value="1"/>
</dbReference>
<dbReference type="GO" id="GO:0000460">
    <property type="term" value="P:maturation of 5.8S rRNA"/>
    <property type="evidence" value="ECO:0007669"/>
    <property type="project" value="TreeGrafter"/>
</dbReference>
<proteinExistence type="inferred from homology"/>
<dbReference type="Pfam" id="PF01778">
    <property type="entry name" value="Ribosomal_L28e"/>
    <property type="match status" value="1"/>
</dbReference>
<comment type="caution">
    <text evidence="6">The sequence shown here is derived from an EMBL/GenBank/DDBJ whole genome shotgun (WGS) entry which is preliminary data.</text>
</comment>
<keyword evidence="7" id="KW-1185">Reference proteome</keyword>
<dbReference type="GO" id="GO:0005730">
    <property type="term" value="C:nucleolus"/>
    <property type="evidence" value="ECO:0007669"/>
    <property type="project" value="TreeGrafter"/>
</dbReference>
<dbReference type="RefSeq" id="XP_067550725.1">
    <property type="nucleotide sequence ID" value="XM_067695094.1"/>
</dbReference>
<dbReference type="Pfam" id="PF04874">
    <property type="entry name" value="Mak16"/>
    <property type="match status" value="1"/>
</dbReference>
<dbReference type="GO" id="GO:0000470">
    <property type="term" value="P:maturation of LSU-rRNA"/>
    <property type="evidence" value="ECO:0007669"/>
    <property type="project" value="TreeGrafter"/>
</dbReference>
<dbReference type="PANTHER" id="PTHR23405:SF4">
    <property type="entry name" value="PROTEIN MAK16 HOMOLOG"/>
    <property type="match status" value="1"/>
</dbReference>
<dbReference type="InterPro" id="IPR006958">
    <property type="entry name" value="Mak16"/>
</dbReference>
<name>A0A8H8DD79_9ASCO</name>